<accession>A0A162ICW5</accession>
<evidence type="ECO:0000313" key="2">
    <source>
        <dbReference type="EMBL" id="KZZ87232.1"/>
    </source>
</evidence>
<feature type="compositionally biased region" description="Basic and acidic residues" evidence="1">
    <location>
        <begin position="1"/>
        <end position="12"/>
    </location>
</feature>
<feature type="compositionally biased region" description="Acidic residues" evidence="1">
    <location>
        <begin position="209"/>
        <end position="220"/>
    </location>
</feature>
<reference evidence="2 3" key="1">
    <citation type="journal article" date="2016" name="Genome Biol. Evol.">
        <title>Divergent and convergent evolution of fungal pathogenicity.</title>
        <authorList>
            <person name="Shang Y."/>
            <person name="Xiao G."/>
            <person name="Zheng P."/>
            <person name="Cen K."/>
            <person name="Zhan S."/>
            <person name="Wang C."/>
        </authorList>
    </citation>
    <scope>NUCLEOTIDE SEQUENCE [LARGE SCALE GENOMIC DNA]</scope>
    <source>
        <strain evidence="2 3">RCEF 2490</strain>
    </source>
</reference>
<evidence type="ECO:0000313" key="3">
    <source>
        <dbReference type="Proteomes" id="UP000078544"/>
    </source>
</evidence>
<dbReference type="EMBL" id="AZGY01000040">
    <property type="protein sequence ID" value="KZZ87232.1"/>
    <property type="molecule type" value="Genomic_DNA"/>
</dbReference>
<comment type="caution">
    <text evidence="2">The sequence shown here is derived from an EMBL/GenBank/DDBJ whole genome shotgun (WGS) entry which is preliminary data.</text>
</comment>
<gene>
    <name evidence="2" type="ORF">AAL_08417</name>
</gene>
<organism evidence="2 3">
    <name type="scientific">Moelleriella libera RCEF 2490</name>
    <dbReference type="NCBI Taxonomy" id="1081109"/>
    <lineage>
        <taxon>Eukaryota</taxon>
        <taxon>Fungi</taxon>
        <taxon>Dikarya</taxon>
        <taxon>Ascomycota</taxon>
        <taxon>Pezizomycotina</taxon>
        <taxon>Sordariomycetes</taxon>
        <taxon>Hypocreomycetidae</taxon>
        <taxon>Hypocreales</taxon>
        <taxon>Clavicipitaceae</taxon>
        <taxon>Moelleriella</taxon>
    </lineage>
</organism>
<feature type="compositionally biased region" description="Basic and acidic residues" evidence="1">
    <location>
        <begin position="30"/>
        <end position="40"/>
    </location>
</feature>
<proteinExistence type="predicted"/>
<feature type="region of interest" description="Disordered" evidence="1">
    <location>
        <begin position="168"/>
        <end position="193"/>
    </location>
</feature>
<feature type="region of interest" description="Disordered" evidence="1">
    <location>
        <begin position="1"/>
        <end position="50"/>
    </location>
</feature>
<sequence>MPRGESSKDKGKGKAPAEAGPSSPKKSKKKDKDKNKEKGKGKAPVVVPADELGPKDLLKARFGHLSEAQKQEWVKRAHDFNVEPTHPLFKLVPKSIRSEYEAQLQQAELQQAGAEAAAAEAYADWHFKATHLVHDTTVRPEILQDFSKRYTIDPDVYALSHQEAVAKAERSKKRQEERLRRAEQGAQIGKPAEEKDFVVPIQLLVADVPIEEEEEEEEDGKEVKDEAADEPKK</sequence>
<name>A0A162ICW5_9HYPO</name>
<keyword evidence="3" id="KW-1185">Reference proteome</keyword>
<feature type="compositionally biased region" description="Basic and acidic residues" evidence="1">
    <location>
        <begin position="221"/>
        <end position="233"/>
    </location>
</feature>
<dbReference type="Proteomes" id="UP000078544">
    <property type="component" value="Unassembled WGS sequence"/>
</dbReference>
<feature type="compositionally biased region" description="Low complexity" evidence="1">
    <location>
        <begin position="14"/>
        <end position="24"/>
    </location>
</feature>
<feature type="region of interest" description="Disordered" evidence="1">
    <location>
        <begin position="208"/>
        <end position="233"/>
    </location>
</feature>
<dbReference type="AlphaFoldDB" id="A0A162ICW5"/>
<protein>
    <submittedName>
        <fullName evidence="2">Uncharacterized protein</fullName>
    </submittedName>
</protein>
<evidence type="ECO:0000256" key="1">
    <source>
        <dbReference type="SAM" id="MobiDB-lite"/>
    </source>
</evidence>
<feature type="compositionally biased region" description="Basic and acidic residues" evidence="1">
    <location>
        <begin position="168"/>
        <end position="183"/>
    </location>
</feature>